<comment type="similarity">
    <text evidence="3">Belongs to the FdhD family.</text>
</comment>
<dbReference type="InterPro" id="IPR003786">
    <property type="entry name" value="FdhD"/>
</dbReference>
<proteinExistence type="inferred from homology"/>
<dbReference type="PANTHER" id="PTHR30592">
    <property type="entry name" value="FORMATE DEHYDROGENASE"/>
    <property type="match status" value="1"/>
</dbReference>
<dbReference type="GO" id="GO:0016783">
    <property type="term" value="F:sulfurtransferase activity"/>
    <property type="evidence" value="ECO:0007669"/>
    <property type="project" value="InterPro"/>
</dbReference>
<dbReference type="HAMAP" id="MF_00187">
    <property type="entry name" value="FdhD"/>
    <property type="match status" value="1"/>
</dbReference>
<name>A0A7Y9X480_9ACTN</name>
<comment type="subcellular location">
    <subcellularLocation>
        <location evidence="3">Cytoplasm</location>
    </subcellularLocation>
</comment>
<organism evidence="4 5">
    <name type="scientific">Micromonospora jinlongensis</name>
    <dbReference type="NCBI Taxonomy" id="1287877"/>
    <lineage>
        <taxon>Bacteria</taxon>
        <taxon>Bacillati</taxon>
        <taxon>Actinomycetota</taxon>
        <taxon>Actinomycetes</taxon>
        <taxon>Micromonosporales</taxon>
        <taxon>Micromonosporaceae</taxon>
        <taxon>Micromonospora</taxon>
    </lineage>
</organism>
<evidence type="ECO:0000313" key="4">
    <source>
        <dbReference type="EMBL" id="NYH44077.1"/>
    </source>
</evidence>
<dbReference type="Gene3D" id="3.40.140.10">
    <property type="entry name" value="Cytidine Deaminase, domain 2"/>
    <property type="match status" value="1"/>
</dbReference>
<keyword evidence="5" id="KW-1185">Reference proteome</keyword>
<dbReference type="Pfam" id="PF02634">
    <property type="entry name" value="FdhD-NarQ"/>
    <property type="match status" value="1"/>
</dbReference>
<comment type="caution">
    <text evidence="4">The sequence shown here is derived from an EMBL/GenBank/DDBJ whole genome shotgun (WGS) entry which is preliminary data.</text>
</comment>
<dbReference type="GO" id="GO:0097163">
    <property type="term" value="F:sulfur carrier activity"/>
    <property type="evidence" value="ECO:0007669"/>
    <property type="project" value="UniProtKB-UniRule"/>
</dbReference>
<reference evidence="4 5" key="1">
    <citation type="submission" date="2020-07" db="EMBL/GenBank/DDBJ databases">
        <title>Sequencing the genomes of 1000 actinobacteria strains.</title>
        <authorList>
            <person name="Klenk H.-P."/>
        </authorList>
    </citation>
    <scope>NUCLEOTIDE SEQUENCE [LARGE SCALE GENOMIC DNA]</scope>
    <source>
        <strain evidence="4 5">DSM 45876</strain>
    </source>
</reference>
<keyword evidence="2 3" id="KW-0501">Molybdenum cofactor biosynthesis</keyword>
<comment type="function">
    <text evidence="3">Required for formate dehydrogenase (FDH) activity. Acts as a sulfur carrier protein that transfers sulfur from IscS to the molybdenum cofactor prior to its insertion into FDH.</text>
</comment>
<evidence type="ECO:0000256" key="3">
    <source>
        <dbReference type="HAMAP-Rule" id="MF_00187"/>
    </source>
</evidence>
<dbReference type="Proteomes" id="UP000523545">
    <property type="component" value="Unassembled WGS sequence"/>
</dbReference>
<comment type="caution">
    <text evidence="3">Lacks conserved residue(s) required for the propagation of feature annotation.</text>
</comment>
<dbReference type="NCBIfam" id="TIGR00129">
    <property type="entry name" value="fdhD_narQ"/>
    <property type="match status" value="1"/>
</dbReference>
<dbReference type="Gene3D" id="3.10.20.10">
    <property type="match status" value="1"/>
</dbReference>
<dbReference type="SUPFAM" id="SSF53927">
    <property type="entry name" value="Cytidine deaminase-like"/>
    <property type="match status" value="1"/>
</dbReference>
<dbReference type="GO" id="GO:0005737">
    <property type="term" value="C:cytoplasm"/>
    <property type="evidence" value="ECO:0007669"/>
    <property type="project" value="UniProtKB-SubCell"/>
</dbReference>
<accession>A0A7Y9X480</accession>
<protein>
    <recommendedName>
        <fullName evidence="3">Sulfur carrier protein FdhD</fullName>
    </recommendedName>
</protein>
<dbReference type="GO" id="GO:0006777">
    <property type="term" value="P:Mo-molybdopterin cofactor biosynthetic process"/>
    <property type="evidence" value="ECO:0007669"/>
    <property type="project" value="UniProtKB-UniRule"/>
</dbReference>
<feature type="active site" description="Cysteine persulfide intermediate" evidence="3">
    <location>
        <position position="170"/>
    </location>
</feature>
<sequence length="329" mass="34928">MDAPTELAAWMPDGGWSCGCPDALAAGARWLVAVRAYRRRVEDGGMGRATDRRGVLRIDLDAATAGRGSVRRPDTLAVEEPLEIRVGAAGPGRRKPLAVTMRTPGDDLDLAIGFLLTEGLIRSTDDVLTAQLCAGAETPNTYNVVDVVLAPGVPEPTTDPSRNFYTTSSCGVCGKASIDAVRTRSLFPVSEDPLSVPAALLTELPDRLRAAQRGFDRTGGLHAAGLFTPDGELVVLREDVGRHNAVDKVIGWAVRERRLPLAGHLLLVSGRASFELTQKAWMAGLPLLAAVSAPSTLAAELAEEAGMTLVGFLRGNTMNVYARPERVTV</sequence>
<dbReference type="AlphaFoldDB" id="A0A7Y9X480"/>
<keyword evidence="1 3" id="KW-0963">Cytoplasm</keyword>
<dbReference type="NCBIfam" id="NF001943">
    <property type="entry name" value="PRK00724.1-2"/>
    <property type="match status" value="1"/>
</dbReference>
<dbReference type="PANTHER" id="PTHR30592:SF1">
    <property type="entry name" value="SULFUR CARRIER PROTEIN FDHD"/>
    <property type="match status" value="1"/>
</dbReference>
<evidence type="ECO:0000256" key="1">
    <source>
        <dbReference type="ARBA" id="ARBA00022490"/>
    </source>
</evidence>
<gene>
    <name evidence="3" type="primary">fdhD</name>
    <name evidence="4" type="ORF">HNR22_003804</name>
</gene>
<evidence type="ECO:0000313" key="5">
    <source>
        <dbReference type="Proteomes" id="UP000523545"/>
    </source>
</evidence>
<dbReference type="InterPro" id="IPR016193">
    <property type="entry name" value="Cytidine_deaminase-like"/>
</dbReference>
<dbReference type="EMBL" id="JACCHK010000001">
    <property type="protein sequence ID" value="NYH44077.1"/>
    <property type="molecule type" value="Genomic_DNA"/>
</dbReference>
<evidence type="ECO:0000256" key="2">
    <source>
        <dbReference type="ARBA" id="ARBA00023150"/>
    </source>
</evidence>